<gene>
    <name evidence="2" type="ORF">RFI_24067</name>
</gene>
<evidence type="ECO:0000256" key="1">
    <source>
        <dbReference type="SAM" id="MobiDB-lite"/>
    </source>
</evidence>
<organism evidence="2 3">
    <name type="scientific">Reticulomyxa filosa</name>
    <dbReference type="NCBI Taxonomy" id="46433"/>
    <lineage>
        <taxon>Eukaryota</taxon>
        <taxon>Sar</taxon>
        <taxon>Rhizaria</taxon>
        <taxon>Retaria</taxon>
        <taxon>Foraminifera</taxon>
        <taxon>Monothalamids</taxon>
        <taxon>Reticulomyxidae</taxon>
        <taxon>Reticulomyxa</taxon>
    </lineage>
</organism>
<protein>
    <submittedName>
        <fullName evidence="2">Fibrinogen and fibronectin</fullName>
    </submittedName>
</protein>
<name>X6MIN8_RETFI</name>
<evidence type="ECO:0000313" key="3">
    <source>
        <dbReference type="Proteomes" id="UP000023152"/>
    </source>
</evidence>
<sequence>MSKTYQALMAQNLKSINMAKQRANRKKDEQQSKSVYGKVDQIEGEGEDDNDEGRLERQETKKNEEKEKKELEKKTPQLQNQNQNQNQNQKQSPSQGPNQLSAHRKSNKMFVSQSPSSRLLKNKSGCVSPPNRTLPSVPQTVPSQRCLPENKRAVKKNQPLNC</sequence>
<feature type="compositionally biased region" description="Low complexity" evidence="1">
    <location>
        <begin position="76"/>
        <end position="99"/>
    </location>
</feature>
<reference evidence="2 3" key="1">
    <citation type="journal article" date="2013" name="Curr. Biol.">
        <title>The Genome of the Foraminiferan Reticulomyxa filosa.</title>
        <authorList>
            <person name="Glockner G."/>
            <person name="Hulsmann N."/>
            <person name="Schleicher M."/>
            <person name="Noegel A.A."/>
            <person name="Eichinger L."/>
            <person name="Gallinger C."/>
            <person name="Pawlowski J."/>
            <person name="Sierra R."/>
            <person name="Euteneuer U."/>
            <person name="Pillet L."/>
            <person name="Moustafa A."/>
            <person name="Platzer M."/>
            <person name="Groth M."/>
            <person name="Szafranski K."/>
            <person name="Schliwa M."/>
        </authorList>
    </citation>
    <scope>NUCLEOTIDE SEQUENCE [LARGE SCALE GENOMIC DNA]</scope>
</reference>
<feature type="compositionally biased region" description="Polar residues" evidence="1">
    <location>
        <begin position="109"/>
        <end position="119"/>
    </location>
</feature>
<proteinExistence type="predicted"/>
<feature type="region of interest" description="Disordered" evidence="1">
    <location>
        <begin position="16"/>
        <end position="162"/>
    </location>
</feature>
<keyword evidence="3" id="KW-1185">Reference proteome</keyword>
<accession>X6MIN8</accession>
<dbReference type="AlphaFoldDB" id="X6MIN8"/>
<evidence type="ECO:0000313" key="2">
    <source>
        <dbReference type="EMBL" id="ETO13307.1"/>
    </source>
</evidence>
<feature type="compositionally biased region" description="Acidic residues" evidence="1">
    <location>
        <begin position="42"/>
        <end position="51"/>
    </location>
</feature>
<feature type="non-terminal residue" evidence="2">
    <location>
        <position position="162"/>
    </location>
</feature>
<comment type="caution">
    <text evidence="2">The sequence shown here is derived from an EMBL/GenBank/DDBJ whole genome shotgun (WGS) entry which is preliminary data.</text>
</comment>
<dbReference type="Proteomes" id="UP000023152">
    <property type="component" value="Unassembled WGS sequence"/>
</dbReference>
<feature type="compositionally biased region" description="Basic and acidic residues" evidence="1">
    <location>
        <begin position="52"/>
        <end position="75"/>
    </location>
</feature>
<dbReference type="EMBL" id="ASPP01020684">
    <property type="protein sequence ID" value="ETO13307.1"/>
    <property type="molecule type" value="Genomic_DNA"/>
</dbReference>
<feature type="compositionally biased region" description="Polar residues" evidence="1">
    <location>
        <begin position="130"/>
        <end position="143"/>
    </location>
</feature>